<protein>
    <submittedName>
        <fullName evidence="1">Uncharacterized protein</fullName>
    </submittedName>
</protein>
<name>A0A9D9DMC0_9BACT</name>
<gene>
    <name evidence="1" type="ORF">IAC76_02335</name>
</gene>
<dbReference type="EMBL" id="JADIND010000049">
    <property type="protein sequence ID" value="MBO8430203.1"/>
    <property type="molecule type" value="Genomic_DNA"/>
</dbReference>
<sequence>MIFVVRAKKSATVLLNTLTAVQAEYGETDYSNIFQDSMNGDETADILARHLNVIKRCKTGTNGCHDSPIKLAKPQDKDGSGTAGYFAEAGLRSMGPLLVLADGSVIAVTKYSSCKRIFEATVTDENGNVVTDEDGNILKEERVGYSCFDLTVDTNGNKGPNQIGRDIFSIFVDPDGPEKGSRGDLWNILSAEEFKVVPYTPGTPIK</sequence>
<proteinExistence type="predicted"/>
<dbReference type="AlphaFoldDB" id="A0A9D9DMC0"/>
<dbReference type="Proteomes" id="UP000823632">
    <property type="component" value="Unassembled WGS sequence"/>
</dbReference>
<comment type="caution">
    <text evidence="1">The sequence shown here is derived from an EMBL/GenBank/DDBJ whole genome shotgun (WGS) entry which is preliminary data.</text>
</comment>
<organism evidence="1 2">
    <name type="scientific">Candidatus Scatousia excrementipullorum</name>
    <dbReference type="NCBI Taxonomy" id="2840936"/>
    <lineage>
        <taxon>Bacteria</taxon>
        <taxon>Candidatus Scatousia</taxon>
    </lineage>
</organism>
<evidence type="ECO:0000313" key="1">
    <source>
        <dbReference type="EMBL" id="MBO8430203.1"/>
    </source>
</evidence>
<accession>A0A9D9DMC0</accession>
<reference evidence="1" key="2">
    <citation type="journal article" date="2021" name="PeerJ">
        <title>Extensive microbial diversity within the chicken gut microbiome revealed by metagenomics and culture.</title>
        <authorList>
            <person name="Gilroy R."/>
            <person name="Ravi A."/>
            <person name="Getino M."/>
            <person name="Pursley I."/>
            <person name="Horton D.L."/>
            <person name="Alikhan N.F."/>
            <person name="Baker D."/>
            <person name="Gharbi K."/>
            <person name="Hall N."/>
            <person name="Watson M."/>
            <person name="Adriaenssens E.M."/>
            <person name="Foster-Nyarko E."/>
            <person name="Jarju S."/>
            <person name="Secka A."/>
            <person name="Antonio M."/>
            <person name="Oren A."/>
            <person name="Chaudhuri R.R."/>
            <person name="La Ragione R."/>
            <person name="Hildebrand F."/>
            <person name="Pallen M.J."/>
        </authorList>
    </citation>
    <scope>NUCLEOTIDE SEQUENCE</scope>
    <source>
        <strain evidence="1">10192</strain>
    </source>
</reference>
<evidence type="ECO:0000313" key="2">
    <source>
        <dbReference type="Proteomes" id="UP000823632"/>
    </source>
</evidence>
<reference evidence="1" key="1">
    <citation type="submission" date="2020-10" db="EMBL/GenBank/DDBJ databases">
        <authorList>
            <person name="Gilroy R."/>
        </authorList>
    </citation>
    <scope>NUCLEOTIDE SEQUENCE</scope>
    <source>
        <strain evidence="1">10192</strain>
    </source>
</reference>